<accession>A0A7X6RY99</accession>
<dbReference type="Pfam" id="PF12697">
    <property type="entry name" value="Abhydrolase_6"/>
    <property type="match status" value="1"/>
</dbReference>
<evidence type="ECO:0000313" key="3">
    <source>
        <dbReference type="Proteomes" id="UP000518188"/>
    </source>
</evidence>
<evidence type="ECO:0000313" key="2">
    <source>
        <dbReference type="EMBL" id="NKZ13476.1"/>
    </source>
</evidence>
<reference evidence="2 3" key="1">
    <citation type="submission" date="2020-04" db="EMBL/GenBank/DDBJ databases">
        <title>MicrobeNet Type strains.</title>
        <authorList>
            <person name="Nicholson A.C."/>
        </authorList>
    </citation>
    <scope>NUCLEOTIDE SEQUENCE [LARGE SCALE GENOMIC DNA]</scope>
    <source>
        <strain evidence="2 3">ATCC 700731</strain>
    </source>
</reference>
<comment type="caution">
    <text evidence="2">The sequence shown here is derived from an EMBL/GenBank/DDBJ whole genome shotgun (WGS) entry which is preliminary data.</text>
</comment>
<sequence length="317" mass="33840">MDLRVPTVNIAGRWDRSGLGAFVSDAAFEHFLGAYRAGMAALPPFELFDVPTSFGTVRAYRFAGPGDGTPVVLLPGRNASTPMYETNLGPLLERRTVYGIDLLGEAGLSVQHKPIRDARDQAQWLDEALAGLGLDKAHLLGVSMGGWTAVNGGVHGSGRIASLTLLDPVFTFSGVPVKAILASVALFAPGVPERWRRRVQSWIAGGADVDAAEVVAALISAGSTDFTLRTPMPKLFSDEQLRGIDVPVLALIAGRSVMLNPTRAVARAREMLARGEIELWSDASHAINGEYPDEIAQRAGRFWDGLQVRITDGPSAS</sequence>
<proteinExistence type="predicted"/>
<dbReference type="Gene3D" id="3.40.50.1820">
    <property type="entry name" value="alpha/beta hydrolase"/>
    <property type="match status" value="1"/>
</dbReference>
<dbReference type="SUPFAM" id="SSF53474">
    <property type="entry name" value="alpha/beta-Hydrolases"/>
    <property type="match status" value="1"/>
</dbReference>
<dbReference type="GO" id="GO:0016020">
    <property type="term" value="C:membrane"/>
    <property type="evidence" value="ECO:0007669"/>
    <property type="project" value="TreeGrafter"/>
</dbReference>
<dbReference type="AlphaFoldDB" id="A0A7X6RY99"/>
<organism evidence="2 3">
    <name type="scientific">Mycolicibacterium septicum DSM 44393</name>
    <dbReference type="NCBI Taxonomy" id="1341646"/>
    <lineage>
        <taxon>Bacteria</taxon>
        <taxon>Bacillati</taxon>
        <taxon>Actinomycetota</taxon>
        <taxon>Actinomycetes</taxon>
        <taxon>Mycobacteriales</taxon>
        <taxon>Mycobacteriaceae</taxon>
        <taxon>Mycolicibacterium</taxon>
    </lineage>
</organism>
<dbReference type="PANTHER" id="PTHR43798:SF33">
    <property type="entry name" value="HYDROLASE, PUTATIVE (AFU_ORTHOLOGUE AFUA_2G14860)-RELATED"/>
    <property type="match status" value="1"/>
</dbReference>
<name>A0A7X6RY99_9MYCO</name>
<evidence type="ECO:0000259" key="1">
    <source>
        <dbReference type="Pfam" id="PF12697"/>
    </source>
</evidence>
<dbReference type="PANTHER" id="PTHR43798">
    <property type="entry name" value="MONOACYLGLYCEROL LIPASE"/>
    <property type="match status" value="1"/>
</dbReference>
<dbReference type="InterPro" id="IPR000073">
    <property type="entry name" value="AB_hydrolase_1"/>
</dbReference>
<dbReference type="EMBL" id="JAAXPJ010000008">
    <property type="protein sequence ID" value="NKZ13476.1"/>
    <property type="molecule type" value="Genomic_DNA"/>
</dbReference>
<feature type="domain" description="AB hydrolase-1" evidence="1">
    <location>
        <begin position="71"/>
        <end position="297"/>
    </location>
</feature>
<dbReference type="InterPro" id="IPR029058">
    <property type="entry name" value="AB_hydrolase_fold"/>
</dbReference>
<dbReference type="Proteomes" id="UP000518188">
    <property type="component" value="Unassembled WGS sequence"/>
</dbReference>
<dbReference type="GO" id="GO:0016787">
    <property type="term" value="F:hydrolase activity"/>
    <property type="evidence" value="ECO:0007669"/>
    <property type="project" value="UniProtKB-KW"/>
</dbReference>
<keyword evidence="2" id="KW-0378">Hydrolase</keyword>
<dbReference type="RefSeq" id="WP_044516316.1">
    <property type="nucleotide sequence ID" value="NZ_HG322951.1"/>
</dbReference>
<protein>
    <submittedName>
        <fullName evidence="2">Alpha/beta hydrolase</fullName>
    </submittedName>
</protein>
<gene>
    <name evidence="2" type="ORF">HGA11_21105</name>
</gene>
<dbReference type="InterPro" id="IPR050266">
    <property type="entry name" value="AB_hydrolase_sf"/>
</dbReference>